<accession>A0ABR7NF95</accession>
<protein>
    <submittedName>
        <fullName evidence="1">Uncharacterized protein</fullName>
    </submittedName>
</protein>
<name>A0ABR7NF95_9FIRM</name>
<proteinExistence type="predicted"/>
<reference evidence="1 2" key="1">
    <citation type="submission" date="2020-08" db="EMBL/GenBank/DDBJ databases">
        <title>Genome public.</title>
        <authorList>
            <person name="Liu C."/>
            <person name="Sun Q."/>
        </authorList>
    </citation>
    <scope>NUCLEOTIDE SEQUENCE [LARGE SCALE GENOMIC DNA]</scope>
    <source>
        <strain evidence="1 2">BX1</strain>
    </source>
</reference>
<dbReference type="Proteomes" id="UP000658131">
    <property type="component" value="Unassembled WGS sequence"/>
</dbReference>
<dbReference type="RefSeq" id="WP_262398729.1">
    <property type="nucleotide sequence ID" value="NZ_JACRTB010000002.1"/>
</dbReference>
<evidence type="ECO:0000313" key="1">
    <source>
        <dbReference type="EMBL" id="MBC8575040.1"/>
    </source>
</evidence>
<organism evidence="1 2">
    <name type="scientific">Yanshouia hominis</name>
    <dbReference type="NCBI Taxonomy" id="2763673"/>
    <lineage>
        <taxon>Bacteria</taxon>
        <taxon>Bacillati</taxon>
        <taxon>Bacillota</taxon>
        <taxon>Clostridia</taxon>
        <taxon>Eubacteriales</taxon>
        <taxon>Oscillospiraceae</taxon>
        <taxon>Yanshouia</taxon>
    </lineage>
</organism>
<dbReference type="EMBL" id="JACRTB010000002">
    <property type="protein sequence ID" value="MBC8575040.1"/>
    <property type="molecule type" value="Genomic_DNA"/>
</dbReference>
<sequence length="103" mass="11392">MKLEENFEFSLLEMLSVIAHCGYLSDLRYLQGWERAQLARRVEKIPYEAAPLSEWNAALRYLSEEAPQPTAKAAREHLLLCLACGEKNGGQPRGGAADSGATL</sequence>
<evidence type="ECO:0000313" key="2">
    <source>
        <dbReference type="Proteomes" id="UP000658131"/>
    </source>
</evidence>
<gene>
    <name evidence="1" type="ORF">H8717_01255</name>
</gene>
<keyword evidence="2" id="KW-1185">Reference proteome</keyword>
<comment type="caution">
    <text evidence="1">The sequence shown here is derived from an EMBL/GenBank/DDBJ whole genome shotgun (WGS) entry which is preliminary data.</text>
</comment>